<dbReference type="CDD" id="cd00065">
    <property type="entry name" value="FYVE_like_SF"/>
    <property type="match status" value="1"/>
</dbReference>
<dbReference type="OrthoDB" id="660555at2759"/>
<protein>
    <submittedName>
        <fullName evidence="8">Predicted protein</fullName>
    </submittedName>
</protein>
<dbReference type="SUPFAM" id="SSF48452">
    <property type="entry name" value="TPR-like"/>
    <property type="match status" value="1"/>
</dbReference>
<dbReference type="KEGG" id="hvg:123452995"/>
<gene>
    <name evidence="10" type="primary">LOC123452995</name>
</gene>
<dbReference type="EnsemblPlants" id="HORVU.MOREX.r3.5HG0525310.2">
    <property type="protein sequence ID" value="HORVU.MOREX.r3.5HG0525310.2"/>
    <property type="gene ID" value="HORVU.MOREX.r3.5HG0525310"/>
</dbReference>
<dbReference type="InterPro" id="IPR019734">
    <property type="entry name" value="TPR_rpt"/>
</dbReference>
<dbReference type="GO" id="GO:0008270">
    <property type="term" value="F:zinc ion binding"/>
    <property type="evidence" value="ECO:0007669"/>
    <property type="project" value="UniProtKB-KW"/>
</dbReference>
<evidence type="ECO:0000256" key="1">
    <source>
        <dbReference type="ARBA" id="ARBA00022723"/>
    </source>
</evidence>
<dbReference type="Proteomes" id="UP000011116">
    <property type="component" value="Chromosome 5H"/>
</dbReference>
<reference evidence="11" key="2">
    <citation type="journal article" date="2012" name="Nature">
        <title>A physical, genetic and functional sequence assembly of the barley genome.</title>
        <authorList>
            <consortium name="The International Barley Genome Sequencing Consortium"/>
            <person name="Mayer K.F."/>
            <person name="Waugh R."/>
            <person name="Brown J.W."/>
            <person name="Schulman A."/>
            <person name="Langridge P."/>
            <person name="Platzer M."/>
            <person name="Fincher G.B."/>
            <person name="Muehlbauer G.J."/>
            <person name="Sato K."/>
            <person name="Close T.J."/>
            <person name="Wise R.P."/>
            <person name="Stein N."/>
        </authorList>
    </citation>
    <scope>NUCLEOTIDE SEQUENCE [LARGE SCALE GENOMIC DNA]</scope>
    <source>
        <strain evidence="11">cv. Morex</strain>
    </source>
</reference>
<dbReference type="Gramene" id="HORVU.MOREX.r3.5HG0525310.2">
    <property type="protein sequence ID" value="HORVU.MOREX.r3.5HG0525310.2"/>
    <property type="gene ID" value="HORVU.MOREX.r3.5HG0525310"/>
</dbReference>
<feature type="region of interest" description="Disordered" evidence="6">
    <location>
        <begin position="770"/>
        <end position="841"/>
    </location>
</feature>
<feature type="domain" description="FYVE-type" evidence="7">
    <location>
        <begin position="19"/>
        <end position="78"/>
    </location>
</feature>
<dbReference type="PROSITE" id="PS50178">
    <property type="entry name" value="ZF_FYVE"/>
    <property type="match status" value="1"/>
</dbReference>
<dbReference type="InterPro" id="IPR011990">
    <property type="entry name" value="TPR-like_helical_dom_sf"/>
</dbReference>
<dbReference type="Gramene" id="HORVU.MOREX.r2.5HG0436760.1">
    <property type="protein sequence ID" value="HORVU.MOREX.r2.5HG0436760.1"/>
    <property type="gene ID" value="HORVU.MOREX.r2.5HG0436760"/>
</dbReference>
<feature type="region of interest" description="Disordered" evidence="6">
    <location>
        <begin position="1020"/>
        <end position="1050"/>
    </location>
</feature>
<name>F2DXI6_HORVV</name>
<feature type="compositionally biased region" description="Acidic residues" evidence="6">
    <location>
        <begin position="607"/>
        <end position="619"/>
    </location>
</feature>
<dbReference type="Gramene" id="HORVU.MOREX.r3.5HG0525310.1">
    <property type="protein sequence ID" value="HORVU.MOREX.r3.5HG0525310.1"/>
    <property type="gene ID" value="HORVU.MOREX.r3.5HG0525310"/>
</dbReference>
<evidence type="ECO:0000256" key="2">
    <source>
        <dbReference type="ARBA" id="ARBA00022771"/>
    </source>
</evidence>
<organism evidence="8">
    <name type="scientific">Hordeum vulgare subsp. vulgare</name>
    <name type="common">Domesticated barley</name>
    <dbReference type="NCBI Taxonomy" id="112509"/>
    <lineage>
        <taxon>Eukaryota</taxon>
        <taxon>Viridiplantae</taxon>
        <taxon>Streptophyta</taxon>
        <taxon>Embryophyta</taxon>
        <taxon>Tracheophyta</taxon>
        <taxon>Spermatophyta</taxon>
        <taxon>Magnoliopsida</taxon>
        <taxon>Liliopsida</taxon>
        <taxon>Poales</taxon>
        <taxon>Poaceae</taxon>
        <taxon>BOP clade</taxon>
        <taxon>Pooideae</taxon>
        <taxon>Triticodae</taxon>
        <taxon>Triticeae</taxon>
        <taxon>Hordeinae</taxon>
        <taxon>Hordeum</taxon>
    </lineage>
</organism>
<feature type="coiled-coil region" evidence="5">
    <location>
        <begin position="683"/>
        <end position="717"/>
    </location>
</feature>
<dbReference type="PANTHER" id="PTHR47553:SF1">
    <property type="entry name" value="RING_FYVE_PHD ZINC FINGER SUPERFAMILY PROTEIN"/>
    <property type="match status" value="1"/>
</dbReference>
<reference evidence="10" key="3">
    <citation type="submission" date="2020-10" db="EMBL/GenBank/DDBJ databases">
        <authorList>
            <person name="Scholz U."/>
            <person name="Mascher M."/>
            <person name="Fiebig A."/>
        </authorList>
    </citation>
    <scope>NUCLEOTIDE SEQUENCE [LARGE SCALE GENOMIC DNA]</scope>
    <source>
        <strain evidence="10">cv. Morex</strain>
    </source>
</reference>
<feature type="compositionally biased region" description="Polar residues" evidence="6">
    <location>
        <begin position="770"/>
        <end position="794"/>
    </location>
</feature>
<proteinExistence type="evidence at transcript level"/>
<evidence type="ECO:0000313" key="8">
    <source>
        <dbReference type="EMBL" id="BAJ99807.1"/>
    </source>
</evidence>
<evidence type="ECO:0000259" key="7">
    <source>
        <dbReference type="PROSITE" id="PS50178"/>
    </source>
</evidence>
<feature type="coiled-coil region" evidence="5">
    <location>
        <begin position="340"/>
        <end position="370"/>
    </location>
</feature>
<evidence type="ECO:0000256" key="3">
    <source>
        <dbReference type="ARBA" id="ARBA00022833"/>
    </source>
</evidence>
<evidence type="ECO:0000313" key="11">
    <source>
        <dbReference type="Proteomes" id="UP000011116"/>
    </source>
</evidence>
<dbReference type="InterPro" id="IPR013083">
    <property type="entry name" value="Znf_RING/FYVE/PHD"/>
</dbReference>
<dbReference type="InterPro" id="IPR011011">
    <property type="entry name" value="Znf_FYVE_PHD"/>
</dbReference>
<dbReference type="RefSeq" id="XP_044985686.1">
    <property type="nucleotide sequence ID" value="XM_045129751.1"/>
</dbReference>
<accession>F2DXI6</accession>
<dbReference type="SMART" id="SM00028">
    <property type="entry name" value="TPR"/>
    <property type="match status" value="6"/>
</dbReference>
<dbReference type="EnsemblPlants" id="HORVU.MOREX.r3.5HG0525310.1">
    <property type="protein sequence ID" value="HORVU.MOREX.r3.5HG0525310.1"/>
    <property type="gene ID" value="HORVU.MOREX.r3.5HG0525310"/>
</dbReference>
<evidence type="ECO:0000313" key="10">
    <source>
        <dbReference type="EnsemblPlants" id="HORVU.MOREX.r3.5HG0525310.1"/>
    </source>
</evidence>
<evidence type="ECO:0000256" key="4">
    <source>
        <dbReference type="PROSITE-ProRule" id="PRU00091"/>
    </source>
</evidence>
<dbReference type="EMBL" id="AK369040">
    <property type="protein sequence ID" value="BAK00242.1"/>
    <property type="molecule type" value="mRNA"/>
</dbReference>
<keyword evidence="11" id="KW-1185">Reference proteome</keyword>
<keyword evidence="2 4" id="KW-0863">Zinc-finger</keyword>
<feature type="compositionally biased region" description="Low complexity" evidence="6">
    <location>
        <begin position="133"/>
        <end position="148"/>
    </location>
</feature>
<dbReference type="AlphaFoldDB" id="F2DXI6"/>
<reference evidence="10" key="4">
    <citation type="submission" date="2022-01" db="UniProtKB">
        <authorList>
            <consortium name="EnsemblPlants"/>
        </authorList>
    </citation>
    <scope>IDENTIFICATION</scope>
    <source>
        <strain evidence="10">subsp. vulgare</strain>
    </source>
</reference>
<dbReference type="InterPro" id="IPR000306">
    <property type="entry name" value="Znf_FYVE"/>
</dbReference>
<keyword evidence="3" id="KW-0862">Zinc</keyword>
<sequence>MLEKIGLPPKPSMRGATWVLDASNCQGCAAQFSLFTRKHHCQRCGGLFCSSCTQQRMVLRGQGDSPVRICDPCKKLEEAARYELRYGHKNRAGKASTKPASKPEDEILSELLGGDSVHGQLSRRESLGSEAPGRTVSTASASSSGSRKASVDGNGDGSLSTEAQNYELNNTASIFTPEELRQQAVEEKGKYKILKSEGKPEEALRAFKHGKELERQAAALELELRKSRRMATKAPIVSAVVGTQKIEDYDDAVTKKAPSGKSVRKEKNDLASELKDLGWSDADLHDETRPTAMSVEGELSQILREVAPKTSEGKKAGGIDKSQVNALKRQALVLKREGKLAEAKEELKKAKILERQLEEQEILGEAEESDDDLAAIIHNMDDDNQDDILYDNSRLPAINFEQILAVSDDLNFDGNFDVTDEDINDPAMAAALKSFGWSEDGDNQMDSHAPVSSLNREAVKEQVLALKREAVSHKKAGNVAEAMSLLKKAKLLEKDLETEQPESEVLFPGQKITHTEDIRVTEINTRRVSAPKSKLAIQRELLALKKKALALRREGKVDEAEEELKKGSILEKQLEELESSSNRSVARENMGFSSKSPLNAEPPSLDFADESYEPEVTDNDMQDPALLSVLKNMGWEDDDNDSVKTTDKPLNRLPIVAQKPKKNKGQIQKELLAIKRKALAFRREGKNTEAEEELEKAKVLEEQLAEIEELANSTASQKGSGPGEHETMENKYDIQHVPNIHATASSIKHALKEDVLLPVNASELSASIDTVASSGSKPQTETVISQPTHNSKVTSDGAYSAFSRSPAADQLQTAEALHSPSDVDHKEPPKPHGGDTLRDDILLHKRKAVAFKREGKLAEAREELKLAKLLEKRLEAPQQDIEDGAHELTTSVVQQSNSIQQSASISTHTSPLTYAPPAQENKSVEPQKAMSSRDRLRIQRESLTHKRNALKLRREGKTAEADAEFELAKSLESQLEESDSQGSNSGGKSTEASDAFVEDLIDPQMMSALKSIGWSAADLSTQSPSLQPPVKAEARPTVAATSKAQTERSQLEEQIKAEKLKALTLKREGKQAEALEALRSAKRLEKKLASLS</sequence>
<reference evidence="8" key="1">
    <citation type="journal article" date="2011" name="Plant Physiol.">
        <title>Comprehensive sequence analysis of 24,783 barley full-length cDNAs derived from 12 clone libraries.</title>
        <authorList>
            <person name="Matsumoto T."/>
            <person name="Tanaka T."/>
            <person name="Sakai H."/>
            <person name="Amano N."/>
            <person name="Kanamori H."/>
            <person name="Kurita K."/>
            <person name="Kikuta A."/>
            <person name="Kamiya K."/>
            <person name="Yamamoto M."/>
            <person name="Ikawa H."/>
            <person name="Fujii N."/>
            <person name="Hori K."/>
            <person name="Itoh T."/>
            <person name="Sato K."/>
        </authorList>
    </citation>
    <scope>NUCLEOTIDE SEQUENCE</scope>
    <source>
        <tissue evidence="9">Shoot and root</tissue>
    </source>
</reference>
<dbReference type="GeneID" id="123452995"/>
<feature type="compositionally biased region" description="Basic and acidic residues" evidence="6">
    <location>
        <begin position="931"/>
        <end position="944"/>
    </location>
</feature>
<feature type="compositionally biased region" description="Low complexity" evidence="6">
    <location>
        <begin position="892"/>
        <end position="906"/>
    </location>
</feature>
<dbReference type="RefSeq" id="XP_044985685.1">
    <property type="nucleotide sequence ID" value="XM_045129750.1"/>
</dbReference>
<dbReference type="PANTHER" id="PTHR47553">
    <property type="entry name" value="MYOSIN-11"/>
    <property type="match status" value="1"/>
</dbReference>
<dbReference type="Gene3D" id="3.30.40.10">
    <property type="entry name" value="Zinc/RING finger domain, C3HC4 (zinc finger)"/>
    <property type="match status" value="1"/>
</dbReference>
<dbReference type="SUPFAM" id="SSF57903">
    <property type="entry name" value="FYVE/PHD zinc finger"/>
    <property type="match status" value="1"/>
</dbReference>
<feature type="compositionally biased region" description="Basic and acidic residues" evidence="6">
    <location>
        <begin position="821"/>
        <end position="841"/>
    </location>
</feature>
<feature type="region of interest" description="Disordered" evidence="6">
    <location>
        <begin position="892"/>
        <end position="991"/>
    </location>
</feature>
<dbReference type="InterPro" id="IPR017455">
    <property type="entry name" value="Znf_FYVE-rel"/>
</dbReference>
<keyword evidence="5" id="KW-0175">Coiled coil</keyword>
<dbReference type="Pfam" id="PF01363">
    <property type="entry name" value="FYVE"/>
    <property type="match status" value="1"/>
</dbReference>
<dbReference type="SMART" id="SM00064">
    <property type="entry name" value="FYVE"/>
    <property type="match status" value="1"/>
</dbReference>
<dbReference type="EMBL" id="AK368604">
    <property type="protein sequence ID" value="BAJ99807.1"/>
    <property type="molecule type" value="mRNA"/>
</dbReference>
<evidence type="ECO:0000256" key="6">
    <source>
        <dbReference type="SAM" id="MobiDB-lite"/>
    </source>
</evidence>
<keyword evidence="1" id="KW-0479">Metal-binding</keyword>
<evidence type="ECO:0000256" key="5">
    <source>
        <dbReference type="SAM" id="Coils"/>
    </source>
</evidence>
<evidence type="ECO:0000313" key="9">
    <source>
        <dbReference type="EMBL" id="BAK00242.1"/>
    </source>
</evidence>
<dbReference type="SMR" id="F2DXI6"/>
<feature type="region of interest" description="Disordered" evidence="6">
    <location>
        <begin position="575"/>
        <end position="619"/>
    </location>
</feature>
<feature type="region of interest" description="Disordered" evidence="6">
    <location>
        <begin position="113"/>
        <end position="161"/>
    </location>
</feature>